<gene>
    <name evidence="1" type="ORF">TL16_g05654</name>
</gene>
<protein>
    <submittedName>
        <fullName evidence="1">Uncharacterized protein</fullName>
    </submittedName>
</protein>
<sequence>MPSWRDTALPTLRKDAINSLTPSMGSFPAMKFVKSSYKTSSSLLDFQSKIETQKENKKIKKVVKAKVVEINEVINVNTPTSMEVVSSSTSSTSKKHTYCVSPSSTCVLVYTSSSRKPVQNSISQPIFAKKDGYLRNLDDCEGWEFDKELTRVETKR</sequence>
<dbReference type="AlphaFoldDB" id="A0A9W7AGI5"/>
<evidence type="ECO:0000313" key="2">
    <source>
        <dbReference type="Proteomes" id="UP001162640"/>
    </source>
</evidence>
<name>A0A9W7AGI5_9STRA</name>
<comment type="caution">
    <text evidence="1">The sequence shown here is derived from an EMBL/GenBank/DDBJ whole genome shotgun (WGS) entry which is preliminary data.</text>
</comment>
<accession>A0A9W7AGI5</accession>
<organism evidence="1 2">
    <name type="scientific">Triparma laevis f. inornata</name>
    <dbReference type="NCBI Taxonomy" id="1714386"/>
    <lineage>
        <taxon>Eukaryota</taxon>
        <taxon>Sar</taxon>
        <taxon>Stramenopiles</taxon>
        <taxon>Ochrophyta</taxon>
        <taxon>Bolidophyceae</taxon>
        <taxon>Parmales</taxon>
        <taxon>Triparmaceae</taxon>
        <taxon>Triparma</taxon>
    </lineage>
</organism>
<evidence type="ECO:0000313" key="1">
    <source>
        <dbReference type="EMBL" id="GMH71459.1"/>
    </source>
</evidence>
<dbReference type="EMBL" id="BLQM01000166">
    <property type="protein sequence ID" value="GMH71459.1"/>
    <property type="molecule type" value="Genomic_DNA"/>
</dbReference>
<proteinExistence type="predicted"/>
<reference evidence="2" key="1">
    <citation type="journal article" date="2023" name="Commun. Biol.">
        <title>Genome analysis of Parmales, the sister group of diatoms, reveals the evolutionary specialization of diatoms from phago-mixotrophs to photoautotrophs.</title>
        <authorList>
            <person name="Ban H."/>
            <person name="Sato S."/>
            <person name="Yoshikawa S."/>
            <person name="Yamada K."/>
            <person name="Nakamura Y."/>
            <person name="Ichinomiya M."/>
            <person name="Sato N."/>
            <person name="Blanc-Mathieu R."/>
            <person name="Endo H."/>
            <person name="Kuwata A."/>
            <person name="Ogata H."/>
        </authorList>
    </citation>
    <scope>NUCLEOTIDE SEQUENCE [LARGE SCALE GENOMIC DNA]</scope>
</reference>
<dbReference type="Proteomes" id="UP001162640">
    <property type="component" value="Unassembled WGS sequence"/>
</dbReference>